<dbReference type="Proteomes" id="UP000008177">
    <property type="component" value="Unplaced contigs"/>
</dbReference>
<feature type="region of interest" description="Disordered" evidence="1">
    <location>
        <begin position="1"/>
        <end position="36"/>
    </location>
</feature>
<feature type="compositionally biased region" description="Polar residues" evidence="1">
    <location>
        <begin position="16"/>
        <end position="36"/>
    </location>
</feature>
<reference evidence="3" key="1">
    <citation type="journal article" date="2011" name="PLoS Genet.">
        <title>Genomic analysis of the necrotrophic fungal pathogens Sclerotinia sclerotiorum and Botrytis cinerea.</title>
        <authorList>
            <person name="Amselem J."/>
            <person name="Cuomo C.A."/>
            <person name="van Kan J.A."/>
            <person name="Viaud M."/>
            <person name="Benito E.P."/>
            <person name="Couloux A."/>
            <person name="Coutinho P.M."/>
            <person name="de Vries R.P."/>
            <person name="Dyer P.S."/>
            <person name="Fillinger S."/>
            <person name="Fournier E."/>
            <person name="Gout L."/>
            <person name="Hahn M."/>
            <person name="Kohn L."/>
            <person name="Lapalu N."/>
            <person name="Plummer K.M."/>
            <person name="Pradier J.M."/>
            <person name="Quevillon E."/>
            <person name="Sharon A."/>
            <person name="Simon A."/>
            <person name="ten Have A."/>
            <person name="Tudzynski B."/>
            <person name="Tudzynski P."/>
            <person name="Wincker P."/>
            <person name="Andrew M."/>
            <person name="Anthouard V."/>
            <person name="Beever R.E."/>
            <person name="Beffa R."/>
            <person name="Benoit I."/>
            <person name="Bouzid O."/>
            <person name="Brault B."/>
            <person name="Chen Z."/>
            <person name="Choquer M."/>
            <person name="Collemare J."/>
            <person name="Cotton P."/>
            <person name="Danchin E.G."/>
            <person name="Da Silva C."/>
            <person name="Gautier A."/>
            <person name="Giraud C."/>
            <person name="Giraud T."/>
            <person name="Gonzalez C."/>
            <person name="Grossetete S."/>
            <person name="Guldener U."/>
            <person name="Henrissat B."/>
            <person name="Howlett B.J."/>
            <person name="Kodira C."/>
            <person name="Kretschmer M."/>
            <person name="Lappartient A."/>
            <person name="Leroch M."/>
            <person name="Levis C."/>
            <person name="Mauceli E."/>
            <person name="Neuveglise C."/>
            <person name="Oeser B."/>
            <person name="Pearson M."/>
            <person name="Poulain J."/>
            <person name="Poussereau N."/>
            <person name="Quesneville H."/>
            <person name="Rascle C."/>
            <person name="Schumacher J."/>
            <person name="Segurens B."/>
            <person name="Sexton A."/>
            <person name="Silva E."/>
            <person name="Sirven C."/>
            <person name="Soanes D.M."/>
            <person name="Talbot N.J."/>
            <person name="Templeton M."/>
            <person name="Yandava C."/>
            <person name="Yarden O."/>
            <person name="Zeng Q."/>
            <person name="Rollins J.A."/>
            <person name="Lebrun M.H."/>
            <person name="Dickman M."/>
        </authorList>
    </citation>
    <scope>NUCLEOTIDE SEQUENCE [LARGE SCALE GENOMIC DNA]</scope>
    <source>
        <strain evidence="3">T4</strain>
    </source>
</reference>
<evidence type="ECO:0000256" key="1">
    <source>
        <dbReference type="SAM" id="MobiDB-lite"/>
    </source>
</evidence>
<gene>
    <name evidence="2" type="ORF">BofuT4_uP068220.1</name>
</gene>
<dbReference type="AlphaFoldDB" id="G2XQY9"/>
<feature type="compositionally biased region" description="Basic and acidic residues" evidence="1">
    <location>
        <begin position="1"/>
        <end position="12"/>
    </location>
</feature>
<evidence type="ECO:0000313" key="3">
    <source>
        <dbReference type="Proteomes" id="UP000008177"/>
    </source>
</evidence>
<sequence length="36" mass="3998">MKDQAVKSEMRCDPLTQLTKQAETPSTCSQWGPQSS</sequence>
<protein>
    <submittedName>
        <fullName evidence="2">Uncharacterized protein</fullName>
    </submittedName>
</protein>
<accession>G2XQY9</accession>
<dbReference type="EMBL" id="FQ790254">
    <property type="protein sequence ID" value="CCD33676.1"/>
    <property type="molecule type" value="Genomic_DNA"/>
</dbReference>
<proteinExistence type="predicted"/>
<dbReference type="HOGENOM" id="CLU_3359539_0_0_1"/>
<evidence type="ECO:0000313" key="2">
    <source>
        <dbReference type="EMBL" id="CCD33676.1"/>
    </source>
</evidence>
<organism evidence="2 3">
    <name type="scientific">Botryotinia fuckeliana (strain T4)</name>
    <name type="common">Noble rot fungus</name>
    <name type="synonym">Botrytis cinerea</name>
    <dbReference type="NCBI Taxonomy" id="999810"/>
    <lineage>
        <taxon>Eukaryota</taxon>
        <taxon>Fungi</taxon>
        <taxon>Dikarya</taxon>
        <taxon>Ascomycota</taxon>
        <taxon>Pezizomycotina</taxon>
        <taxon>Leotiomycetes</taxon>
        <taxon>Helotiales</taxon>
        <taxon>Sclerotiniaceae</taxon>
        <taxon>Botrytis</taxon>
    </lineage>
</organism>
<dbReference type="InParanoid" id="G2XQY9"/>
<name>G2XQY9_BOTF4</name>